<evidence type="ECO:0000256" key="1">
    <source>
        <dbReference type="ARBA" id="ARBA00022630"/>
    </source>
</evidence>
<dbReference type="Pfam" id="PF01494">
    <property type="entry name" value="FAD_binding_3"/>
    <property type="match status" value="2"/>
</dbReference>
<protein>
    <recommendedName>
        <fullName evidence="4">FAD-binding domain-containing protein</fullName>
    </recommendedName>
</protein>
<dbReference type="InterPro" id="IPR002938">
    <property type="entry name" value="FAD-bd"/>
</dbReference>
<dbReference type="PRINTS" id="PR00420">
    <property type="entry name" value="RNGMNOXGNASE"/>
</dbReference>
<feature type="domain" description="FAD-binding" evidence="4">
    <location>
        <begin position="7"/>
        <end position="177"/>
    </location>
</feature>
<feature type="domain" description="FAD-binding" evidence="4">
    <location>
        <begin position="304"/>
        <end position="354"/>
    </location>
</feature>
<keyword evidence="1" id="KW-0285">Flavoprotein</keyword>
<dbReference type="SUPFAM" id="SSF51905">
    <property type="entry name" value="FAD/NAD(P)-binding domain"/>
    <property type="match status" value="1"/>
</dbReference>
<dbReference type="PANTHER" id="PTHR43476:SF3">
    <property type="entry name" value="FAD-BINDING MONOOXYGENASE"/>
    <property type="match status" value="1"/>
</dbReference>
<dbReference type="InterPro" id="IPR050631">
    <property type="entry name" value="PheA/TfdB_FAD_monoxygenase"/>
</dbReference>
<evidence type="ECO:0000313" key="5">
    <source>
        <dbReference type="EMBL" id="KMU77548.1"/>
    </source>
</evidence>
<dbReference type="PANTHER" id="PTHR43476">
    <property type="entry name" value="3-(3-HYDROXY-PHENYL)PROPIONATE/3-HYDROXYCINNAMIC ACID HYDROXYLASE"/>
    <property type="match status" value="1"/>
</dbReference>
<dbReference type="GO" id="GO:0071949">
    <property type="term" value="F:FAD binding"/>
    <property type="evidence" value="ECO:0007669"/>
    <property type="project" value="InterPro"/>
</dbReference>
<accession>A0A0J8R1J9</accession>
<dbReference type="GO" id="GO:0019622">
    <property type="term" value="P:3-(3-hydroxy)phenylpropionate catabolic process"/>
    <property type="evidence" value="ECO:0007669"/>
    <property type="project" value="TreeGrafter"/>
</dbReference>
<sequence length="628" mass="70909">MSIDIEETTVLIVGAGPSGLALGALLGRMNIKVVILEKEVEVCEDPRGIVVNGDAVRISYQIGIGEGLTKRIGKDIGVLNFHRGNFRQPTFMTFDITVDWAEQAVSNNLTQFQPNYEREIRNLITQFPTCEIRTGCEAIAREENVRYARRDEAIYPYIMLVGADGKRVCTKKFLDQSISKRCFYTYVERGLLQSAHHDTDAKSHPQFAWQLGYTPQQISVFVTVRKRPAVSGRFGPPNSGFWRHEFSVEPEDTLKDVEGDFWKQFGSWMIIPGSKFSWKLRKTLVEFPRDCIKIVRCRPFTTRFATKVVNRWYCRKTMLVGDAAHVFPPFGGQGIAAGIRDAQALSWRLALMTNLGVSVQIRERILTGWSQERRHAWNAATLATKLNGSIVNQRSLLGGLVYRMWMRFLWWFPGIARLRTRRAFRDKLVYSSKTCPDGFFLEKAGGGRKVAQIWVRRQGEKPALSDGVFLRSLPHFGLLVIVRSSTDANPKEIEEAIRAADLPEEILTSKDVTFFCLNVQAGNSLSKLGAEQQTYYPCRTQELLEEGITPIKGYRETAVQDRYAKSANQVVRRAISDTVPKARAQNVGCHPRSRGQVRSGQGQAYIIIDSSIGQPSVILRINGPYIAM</sequence>
<dbReference type="InterPro" id="IPR036188">
    <property type="entry name" value="FAD/NAD-bd_sf"/>
</dbReference>
<evidence type="ECO:0000313" key="6">
    <source>
        <dbReference type="Proteomes" id="UP000054559"/>
    </source>
</evidence>
<evidence type="ECO:0000256" key="2">
    <source>
        <dbReference type="ARBA" id="ARBA00022827"/>
    </source>
</evidence>
<dbReference type="STRING" id="454286.A0A0J8R1J9"/>
<proteinExistence type="predicted"/>
<dbReference type="OrthoDB" id="10016252at2759"/>
<dbReference type="Proteomes" id="UP000054559">
    <property type="component" value="Unassembled WGS sequence"/>
</dbReference>
<name>A0A0J8R1J9_COCIT</name>
<dbReference type="GO" id="GO:0008688">
    <property type="term" value="F:3-(3-hydroxyphenyl)propionate hydroxylase activity"/>
    <property type="evidence" value="ECO:0007669"/>
    <property type="project" value="TreeGrafter"/>
</dbReference>
<keyword evidence="2" id="KW-0274">FAD</keyword>
<dbReference type="Gene3D" id="3.50.50.60">
    <property type="entry name" value="FAD/NAD(P)-binding domain"/>
    <property type="match status" value="2"/>
</dbReference>
<dbReference type="AlphaFoldDB" id="A0A0J8R1J9"/>
<gene>
    <name evidence="5" type="ORF">CISG_01306</name>
</gene>
<organism evidence="5 6">
    <name type="scientific">Coccidioides immitis RMSCC 3703</name>
    <dbReference type="NCBI Taxonomy" id="454286"/>
    <lineage>
        <taxon>Eukaryota</taxon>
        <taxon>Fungi</taxon>
        <taxon>Dikarya</taxon>
        <taxon>Ascomycota</taxon>
        <taxon>Pezizomycotina</taxon>
        <taxon>Eurotiomycetes</taxon>
        <taxon>Eurotiomycetidae</taxon>
        <taxon>Onygenales</taxon>
        <taxon>Onygenaceae</taxon>
        <taxon>Coccidioides</taxon>
    </lineage>
</organism>
<dbReference type="EMBL" id="DS268121">
    <property type="protein sequence ID" value="KMU77548.1"/>
    <property type="molecule type" value="Genomic_DNA"/>
</dbReference>
<evidence type="ECO:0000259" key="4">
    <source>
        <dbReference type="Pfam" id="PF01494"/>
    </source>
</evidence>
<evidence type="ECO:0000256" key="3">
    <source>
        <dbReference type="ARBA" id="ARBA00023002"/>
    </source>
</evidence>
<reference evidence="6" key="1">
    <citation type="journal article" date="2010" name="Genome Res.">
        <title>Population genomic sequencing of Coccidioides fungi reveals recent hybridization and transposon control.</title>
        <authorList>
            <person name="Neafsey D.E."/>
            <person name="Barker B.M."/>
            <person name="Sharpton T.J."/>
            <person name="Stajich J.E."/>
            <person name="Park D.J."/>
            <person name="Whiston E."/>
            <person name="Hung C.-Y."/>
            <person name="McMahan C."/>
            <person name="White J."/>
            <person name="Sykes S."/>
            <person name="Heiman D."/>
            <person name="Young S."/>
            <person name="Zeng Q."/>
            <person name="Abouelleil A."/>
            <person name="Aftuck L."/>
            <person name="Bessette D."/>
            <person name="Brown A."/>
            <person name="FitzGerald M."/>
            <person name="Lui A."/>
            <person name="Macdonald J.P."/>
            <person name="Priest M."/>
            <person name="Orbach M.J."/>
            <person name="Galgiani J.N."/>
            <person name="Kirkland T.N."/>
            <person name="Cole G.T."/>
            <person name="Birren B.W."/>
            <person name="Henn M.R."/>
            <person name="Taylor J.W."/>
            <person name="Rounsley S.D."/>
        </authorList>
    </citation>
    <scope>NUCLEOTIDE SEQUENCE [LARGE SCALE GENOMIC DNA]</scope>
    <source>
        <strain evidence="6">RMSCC 3703</strain>
    </source>
</reference>
<keyword evidence="3" id="KW-0560">Oxidoreductase</keyword>